<dbReference type="InterPro" id="IPR025714">
    <property type="entry name" value="Methyltranfer_dom"/>
</dbReference>
<feature type="non-terminal residue" evidence="2">
    <location>
        <position position="219"/>
    </location>
</feature>
<dbReference type="SUPFAM" id="SSF53335">
    <property type="entry name" value="S-adenosyl-L-methionine-dependent methyltransferases"/>
    <property type="match status" value="1"/>
</dbReference>
<dbReference type="Pfam" id="PF13847">
    <property type="entry name" value="Methyltransf_31"/>
    <property type="match status" value="1"/>
</dbReference>
<feature type="domain" description="Methyltransferase" evidence="1">
    <location>
        <begin position="10"/>
        <end position="151"/>
    </location>
</feature>
<evidence type="ECO:0000313" key="3">
    <source>
        <dbReference type="Proteomes" id="UP000749559"/>
    </source>
</evidence>
<protein>
    <recommendedName>
        <fullName evidence="1">Methyltransferase domain-containing protein</fullName>
    </recommendedName>
</protein>
<dbReference type="CDD" id="cd02440">
    <property type="entry name" value="AdoMet_MTases"/>
    <property type="match status" value="1"/>
</dbReference>
<keyword evidence="3" id="KW-1185">Reference proteome</keyword>
<dbReference type="PANTHER" id="PTHR43861:SF1">
    <property type="entry name" value="TRANS-ACONITATE 2-METHYLTRANSFERASE"/>
    <property type="match status" value="1"/>
</dbReference>
<gene>
    <name evidence="2" type="ORF">OFUS_LOCUS3615</name>
</gene>
<dbReference type="Proteomes" id="UP000749559">
    <property type="component" value="Unassembled WGS sequence"/>
</dbReference>
<evidence type="ECO:0000313" key="2">
    <source>
        <dbReference type="EMBL" id="CAH1776440.1"/>
    </source>
</evidence>
<dbReference type="OrthoDB" id="8300214at2759"/>
<accession>A0A8S4N6I9</accession>
<sequence length="219" mass="25553">ELHWSYQDNVILDIGCNNGDVTKMLLSKSEQIQHIMACDILAPCIEYAKQKNDDAKITYIEMDVCKEWPTSWENRFDKVFSNECLNMIGEQKNVLKKVFNSLKPGGELGASYFLRNDGFQAATLTLMESEKWKKYFEDETRSINIAKSNENIKKMVWCDEQAFPKMLEKIGFQVKLCKPVQSWSFLKIDSSFIKGIFDLFYKFHRMIPTALQDDFFADM</sequence>
<dbReference type="EMBL" id="CAIIXF020000002">
    <property type="protein sequence ID" value="CAH1776440.1"/>
    <property type="molecule type" value="Genomic_DNA"/>
</dbReference>
<feature type="non-terminal residue" evidence="2">
    <location>
        <position position="1"/>
    </location>
</feature>
<name>A0A8S4N6I9_OWEFU</name>
<organism evidence="2 3">
    <name type="scientific">Owenia fusiformis</name>
    <name type="common">Polychaete worm</name>
    <dbReference type="NCBI Taxonomy" id="6347"/>
    <lineage>
        <taxon>Eukaryota</taxon>
        <taxon>Metazoa</taxon>
        <taxon>Spiralia</taxon>
        <taxon>Lophotrochozoa</taxon>
        <taxon>Annelida</taxon>
        <taxon>Polychaeta</taxon>
        <taxon>Sedentaria</taxon>
        <taxon>Canalipalpata</taxon>
        <taxon>Sabellida</taxon>
        <taxon>Oweniida</taxon>
        <taxon>Oweniidae</taxon>
        <taxon>Owenia</taxon>
    </lineage>
</organism>
<dbReference type="PANTHER" id="PTHR43861">
    <property type="entry name" value="TRANS-ACONITATE 2-METHYLTRANSFERASE-RELATED"/>
    <property type="match status" value="1"/>
</dbReference>
<dbReference type="AlphaFoldDB" id="A0A8S4N6I9"/>
<dbReference type="InterPro" id="IPR029063">
    <property type="entry name" value="SAM-dependent_MTases_sf"/>
</dbReference>
<comment type="caution">
    <text evidence="2">The sequence shown here is derived from an EMBL/GenBank/DDBJ whole genome shotgun (WGS) entry which is preliminary data.</text>
</comment>
<proteinExistence type="predicted"/>
<evidence type="ECO:0000259" key="1">
    <source>
        <dbReference type="Pfam" id="PF13847"/>
    </source>
</evidence>
<dbReference type="Gene3D" id="3.40.50.150">
    <property type="entry name" value="Vaccinia Virus protein VP39"/>
    <property type="match status" value="1"/>
</dbReference>
<reference evidence="2" key="1">
    <citation type="submission" date="2022-03" db="EMBL/GenBank/DDBJ databases">
        <authorList>
            <person name="Martin C."/>
        </authorList>
    </citation>
    <scope>NUCLEOTIDE SEQUENCE</scope>
</reference>